<organism evidence="9 10">
    <name type="scientific">Kribbella caucasensis</name>
    <dbReference type="NCBI Taxonomy" id="2512215"/>
    <lineage>
        <taxon>Bacteria</taxon>
        <taxon>Bacillati</taxon>
        <taxon>Actinomycetota</taxon>
        <taxon>Actinomycetes</taxon>
        <taxon>Propionibacteriales</taxon>
        <taxon>Kribbellaceae</taxon>
        <taxon>Kribbella</taxon>
    </lineage>
</organism>
<gene>
    <name evidence="9" type="ORF">EV643_103472</name>
</gene>
<keyword evidence="3" id="KW-0238">DNA-binding</keyword>
<dbReference type="Gene3D" id="3.30.450.40">
    <property type="match status" value="1"/>
</dbReference>
<evidence type="ECO:0000256" key="3">
    <source>
        <dbReference type="ARBA" id="ARBA00023125"/>
    </source>
</evidence>
<keyword evidence="1" id="KW-0319">Glycerol metabolism</keyword>
<dbReference type="Gene3D" id="1.10.10.10">
    <property type="entry name" value="Winged helix-like DNA-binding domain superfamily/Winged helix DNA-binding domain"/>
    <property type="match status" value="1"/>
</dbReference>
<dbReference type="AlphaFoldDB" id="A0A4R6KKN3"/>
<dbReference type="InterPro" id="IPR036388">
    <property type="entry name" value="WH-like_DNA-bd_sf"/>
</dbReference>
<dbReference type="InterPro" id="IPR036390">
    <property type="entry name" value="WH_DNA-bd_sf"/>
</dbReference>
<proteinExistence type="predicted"/>
<comment type="caution">
    <text evidence="9">The sequence shown here is derived from an EMBL/GenBank/DDBJ whole genome shotgun (WGS) entry which is preliminary data.</text>
</comment>
<keyword evidence="4" id="KW-0804">Transcription</keyword>
<dbReference type="PROSITE" id="PS51078">
    <property type="entry name" value="ICLR_ED"/>
    <property type="match status" value="1"/>
</dbReference>
<dbReference type="OrthoDB" id="3734039at2"/>
<accession>A0A4R6KKN3</accession>
<name>A0A4R6KKN3_9ACTN</name>
<dbReference type="InterPro" id="IPR050707">
    <property type="entry name" value="HTH_MetabolicPath_Reg"/>
</dbReference>
<dbReference type="GO" id="GO:0006071">
    <property type="term" value="P:glycerol metabolic process"/>
    <property type="evidence" value="ECO:0007669"/>
    <property type="project" value="UniProtKB-KW"/>
</dbReference>
<dbReference type="PANTHER" id="PTHR30136:SF2">
    <property type="entry name" value="TRANSCRIPTIONAL REGULATOR ICLR"/>
    <property type="match status" value="1"/>
</dbReference>
<feature type="domain" description="HTH iclR-type" evidence="7">
    <location>
        <begin position="3"/>
        <end position="65"/>
    </location>
</feature>
<dbReference type="SUPFAM" id="SSF55781">
    <property type="entry name" value="GAF domain-like"/>
    <property type="match status" value="1"/>
</dbReference>
<comment type="function">
    <text evidence="5">May be an activator protein for the gylABX operon.</text>
</comment>
<evidence type="ECO:0000313" key="10">
    <source>
        <dbReference type="Proteomes" id="UP000295388"/>
    </source>
</evidence>
<dbReference type="SUPFAM" id="SSF46785">
    <property type="entry name" value="Winged helix' DNA-binding domain"/>
    <property type="match status" value="1"/>
</dbReference>
<evidence type="ECO:0000256" key="6">
    <source>
        <dbReference type="ARBA" id="ARBA00070406"/>
    </source>
</evidence>
<dbReference type="Pfam" id="PF09339">
    <property type="entry name" value="HTH_IclR"/>
    <property type="match status" value="1"/>
</dbReference>
<dbReference type="EMBL" id="SNWQ01000003">
    <property type="protein sequence ID" value="TDO51733.1"/>
    <property type="molecule type" value="Genomic_DNA"/>
</dbReference>
<evidence type="ECO:0000259" key="7">
    <source>
        <dbReference type="PROSITE" id="PS51077"/>
    </source>
</evidence>
<evidence type="ECO:0000313" key="9">
    <source>
        <dbReference type="EMBL" id="TDO51733.1"/>
    </source>
</evidence>
<feature type="domain" description="IclR-ED" evidence="8">
    <location>
        <begin position="66"/>
        <end position="238"/>
    </location>
</feature>
<dbReference type="RefSeq" id="WP_133799626.1">
    <property type="nucleotide sequence ID" value="NZ_SNWQ01000003.1"/>
</dbReference>
<evidence type="ECO:0000256" key="2">
    <source>
        <dbReference type="ARBA" id="ARBA00023015"/>
    </source>
</evidence>
<evidence type="ECO:0000256" key="5">
    <source>
        <dbReference type="ARBA" id="ARBA00058938"/>
    </source>
</evidence>
<evidence type="ECO:0000256" key="1">
    <source>
        <dbReference type="ARBA" id="ARBA00022798"/>
    </source>
</evidence>
<sequence>MTVSGVQHAGELLELFTPLTPDWGATDAARRLGISKSHAHRLLTSLAELGFVERQPGSRRYRLGWRCLGFAAIVLETSPIAAHAMPIMRSLRKQYDVEAALSVWNQDAVVSLRPFEDPLIVRRPPGDRIAITAVLAAACPDTPAATAPGLARQAHSVAHSNIASQDRVRHVRAGGLVGEYEPGACGAFCLAAPVLDADGAIVAALSVDVPRLHWEAHKHDIIRGLRSAALRLSASVAAG</sequence>
<evidence type="ECO:0000259" key="8">
    <source>
        <dbReference type="PROSITE" id="PS51078"/>
    </source>
</evidence>
<dbReference type="GO" id="GO:0003677">
    <property type="term" value="F:DNA binding"/>
    <property type="evidence" value="ECO:0007669"/>
    <property type="project" value="UniProtKB-KW"/>
</dbReference>
<dbReference type="GO" id="GO:0003700">
    <property type="term" value="F:DNA-binding transcription factor activity"/>
    <property type="evidence" value="ECO:0007669"/>
    <property type="project" value="TreeGrafter"/>
</dbReference>
<reference evidence="9 10" key="1">
    <citation type="submission" date="2019-03" db="EMBL/GenBank/DDBJ databases">
        <title>Genomic Encyclopedia of Type Strains, Phase III (KMG-III): the genomes of soil and plant-associated and newly described type strains.</title>
        <authorList>
            <person name="Whitman W."/>
        </authorList>
    </citation>
    <scope>NUCLEOTIDE SEQUENCE [LARGE SCALE GENOMIC DNA]</scope>
    <source>
        <strain evidence="9 10">VKM Ac-2527</strain>
    </source>
</reference>
<protein>
    <recommendedName>
        <fullName evidence="6">Glycerol operon regulatory protein</fullName>
    </recommendedName>
</protein>
<dbReference type="InterPro" id="IPR014757">
    <property type="entry name" value="Tscrpt_reg_IclR_C"/>
</dbReference>
<dbReference type="SMART" id="SM00346">
    <property type="entry name" value="HTH_ICLR"/>
    <property type="match status" value="1"/>
</dbReference>
<dbReference type="GO" id="GO:0045892">
    <property type="term" value="P:negative regulation of DNA-templated transcription"/>
    <property type="evidence" value="ECO:0007669"/>
    <property type="project" value="TreeGrafter"/>
</dbReference>
<dbReference type="FunFam" id="1.10.10.10:FF:000056">
    <property type="entry name" value="IclR family transcriptional regulator"/>
    <property type="match status" value="1"/>
</dbReference>
<keyword evidence="10" id="KW-1185">Reference proteome</keyword>
<dbReference type="PANTHER" id="PTHR30136">
    <property type="entry name" value="HELIX-TURN-HELIX TRANSCRIPTIONAL REGULATOR, ICLR FAMILY"/>
    <property type="match status" value="1"/>
</dbReference>
<dbReference type="PROSITE" id="PS51077">
    <property type="entry name" value="HTH_ICLR"/>
    <property type="match status" value="1"/>
</dbReference>
<dbReference type="Proteomes" id="UP000295388">
    <property type="component" value="Unassembled WGS sequence"/>
</dbReference>
<keyword evidence="2" id="KW-0805">Transcription regulation</keyword>
<evidence type="ECO:0000256" key="4">
    <source>
        <dbReference type="ARBA" id="ARBA00023163"/>
    </source>
</evidence>
<dbReference type="InterPro" id="IPR005471">
    <property type="entry name" value="Tscrpt_reg_IclR_N"/>
</dbReference>
<dbReference type="InterPro" id="IPR029016">
    <property type="entry name" value="GAF-like_dom_sf"/>
</dbReference>